<dbReference type="SUPFAM" id="SSF52540">
    <property type="entry name" value="P-loop containing nucleoside triphosphate hydrolases"/>
    <property type="match status" value="2"/>
</dbReference>
<evidence type="ECO:0000256" key="1">
    <source>
        <dbReference type="ARBA" id="ARBA00022737"/>
    </source>
</evidence>
<evidence type="ECO:0000313" key="7">
    <source>
        <dbReference type="Proteomes" id="UP000199107"/>
    </source>
</evidence>
<feature type="region of interest" description="Disordered" evidence="4">
    <location>
        <begin position="233"/>
        <end position="301"/>
    </location>
</feature>
<organism evidence="6 7">
    <name type="scientific">Franzmannia pantelleriensis</name>
    <dbReference type="NCBI Taxonomy" id="48727"/>
    <lineage>
        <taxon>Bacteria</taxon>
        <taxon>Pseudomonadati</taxon>
        <taxon>Pseudomonadota</taxon>
        <taxon>Gammaproteobacteria</taxon>
        <taxon>Oceanospirillales</taxon>
        <taxon>Halomonadaceae</taxon>
        <taxon>Franzmannia</taxon>
    </lineage>
</organism>
<accession>A0A1G9IAL9</accession>
<feature type="domain" description="ABC transporter" evidence="5">
    <location>
        <begin position="6"/>
        <end position="238"/>
    </location>
</feature>
<dbReference type="SMART" id="SM00382">
    <property type="entry name" value="AAA"/>
    <property type="match status" value="2"/>
</dbReference>
<protein>
    <submittedName>
        <fullName evidence="6">ATPase components of ABC transporters with duplicated ATPase domains</fullName>
    </submittedName>
</protein>
<dbReference type="FunFam" id="3.40.50.300:FF:000597">
    <property type="entry name" value="ABC transporter ATP-binding protein"/>
    <property type="match status" value="1"/>
</dbReference>
<dbReference type="OrthoDB" id="6130096at2"/>
<dbReference type="STRING" id="48727.SAMN05192555_103116"/>
<dbReference type="EMBL" id="FNGH01000003">
    <property type="protein sequence ID" value="SDL22308.1"/>
    <property type="molecule type" value="Genomic_DNA"/>
</dbReference>
<evidence type="ECO:0000256" key="2">
    <source>
        <dbReference type="ARBA" id="ARBA00022741"/>
    </source>
</evidence>
<proteinExistence type="predicted"/>
<dbReference type="Proteomes" id="UP000199107">
    <property type="component" value="Unassembled WGS sequence"/>
</dbReference>
<keyword evidence="7" id="KW-1185">Reference proteome</keyword>
<feature type="domain" description="ABC transporter" evidence="5">
    <location>
        <begin position="338"/>
        <end position="537"/>
    </location>
</feature>
<dbReference type="InterPro" id="IPR003593">
    <property type="entry name" value="AAA+_ATPase"/>
</dbReference>
<evidence type="ECO:0000256" key="4">
    <source>
        <dbReference type="SAM" id="MobiDB-lite"/>
    </source>
</evidence>
<dbReference type="PANTHER" id="PTHR19211:SF6">
    <property type="entry name" value="BLL7188 PROTEIN"/>
    <property type="match status" value="1"/>
</dbReference>
<dbReference type="InterPro" id="IPR050611">
    <property type="entry name" value="ABCF"/>
</dbReference>
<keyword evidence="3" id="KW-0067">ATP-binding</keyword>
<keyword evidence="2" id="KW-0547">Nucleotide-binding</keyword>
<sequence length="541" mass="59328">MTNIHLVLHDVSYALPDGRVLFSGLNEQFDMRPTGLVGRNGVGKTLLARILAGLLPPTSGHCRRSGSVHYLAQQVGHPDDATVATLAGVKHTLDALARIESGSTAMEDFDAVGDDWDLPSRLHLALEQSGLSHLDADTPASVLSGGEAMRVSLAGAMLSNADFLILDEPSNHLDRPNRQALIEQLQRWPRGLIVVSHDRRLLDAMQRIVELSSLGLQRYGGNYTFYAEAKAHERHNAQETLAERKRERQREARAMRKQVERQERRQARGYRQGKEANQAKSLLDGQKERSEASSGALRRHQAARLDQLNQDVKEAAQQVEKEAPIALHDLPVAQPAKRRVAELDGVELPFVAQATRAISLIVSGQQRLGVIGPNGCGKSTLLRVMAGRIMPLAGVCKVTPERAYLDQQLENLDPAKTVLEQLRSANRTATEADLRMRLAQLGIDAQKIATPSGSLSGGERLKAALACLLYADTPPQLLLLDEPNNHLDLPSAEALEAMLRSYQGALIVVSHDDVFLDNLDLTDRLLATEQGWQLEPLRSAD</sequence>
<evidence type="ECO:0000259" key="5">
    <source>
        <dbReference type="PROSITE" id="PS50893"/>
    </source>
</evidence>
<dbReference type="PANTHER" id="PTHR19211">
    <property type="entry name" value="ATP-BINDING TRANSPORT PROTEIN-RELATED"/>
    <property type="match status" value="1"/>
</dbReference>
<dbReference type="GO" id="GO:0016887">
    <property type="term" value="F:ATP hydrolysis activity"/>
    <property type="evidence" value="ECO:0007669"/>
    <property type="project" value="InterPro"/>
</dbReference>
<feature type="compositionally biased region" description="Basic and acidic residues" evidence="4">
    <location>
        <begin position="233"/>
        <end position="266"/>
    </location>
</feature>
<dbReference type="RefSeq" id="WP_089657401.1">
    <property type="nucleotide sequence ID" value="NZ_FNGH01000003.1"/>
</dbReference>
<evidence type="ECO:0000256" key="3">
    <source>
        <dbReference type="ARBA" id="ARBA00022840"/>
    </source>
</evidence>
<dbReference type="Gene3D" id="3.40.50.300">
    <property type="entry name" value="P-loop containing nucleotide triphosphate hydrolases"/>
    <property type="match status" value="2"/>
</dbReference>
<dbReference type="PROSITE" id="PS50893">
    <property type="entry name" value="ABC_TRANSPORTER_2"/>
    <property type="match status" value="2"/>
</dbReference>
<keyword evidence="1" id="KW-0677">Repeat</keyword>
<name>A0A1G9IAL9_9GAMM</name>
<dbReference type="InterPro" id="IPR003439">
    <property type="entry name" value="ABC_transporter-like_ATP-bd"/>
</dbReference>
<dbReference type="AlphaFoldDB" id="A0A1G9IAL9"/>
<dbReference type="CDD" id="cd03221">
    <property type="entry name" value="ABCF_EF-3"/>
    <property type="match status" value="2"/>
</dbReference>
<dbReference type="FunFam" id="3.40.50.300:FF:001320">
    <property type="entry name" value="Heme ABC transporter ATP-binding protein"/>
    <property type="match status" value="1"/>
</dbReference>
<gene>
    <name evidence="6" type="ORF">SAMN05192555_103116</name>
</gene>
<dbReference type="InterPro" id="IPR017871">
    <property type="entry name" value="ABC_transporter-like_CS"/>
</dbReference>
<dbReference type="InterPro" id="IPR027417">
    <property type="entry name" value="P-loop_NTPase"/>
</dbReference>
<evidence type="ECO:0000313" key="6">
    <source>
        <dbReference type="EMBL" id="SDL22308.1"/>
    </source>
</evidence>
<dbReference type="Pfam" id="PF00005">
    <property type="entry name" value="ABC_tran"/>
    <property type="match status" value="2"/>
</dbReference>
<reference evidence="7" key="1">
    <citation type="submission" date="2016-10" db="EMBL/GenBank/DDBJ databases">
        <authorList>
            <person name="Varghese N."/>
            <person name="Submissions S."/>
        </authorList>
    </citation>
    <scope>NUCLEOTIDE SEQUENCE [LARGE SCALE GENOMIC DNA]</scope>
    <source>
        <strain evidence="7">AAP</strain>
    </source>
</reference>
<dbReference type="PROSITE" id="PS00211">
    <property type="entry name" value="ABC_TRANSPORTER_1"/>
    <property type="match status" value="1"/>
</dbReference>
<dbReference type="GO" id="GO:0005524">
    <property type="term" value="F:ATP binding"/>
    <property type="evidence" value="ECO:0007669"/>
    <property type="project" value="UniProtKB-KW"/>
</dbReference>